<dbReference type="GO" id="GO:0051301">
    <property type="term" value="P:cell division"/>
    <property type="evidence" value="ECO:0007669"/>
    <property type="project" value="InterPro"/>
</dbReference>
<feature type="domain" description="Outer membrane lipoprotein BamD-like" evidence="5">
    <location>
        <begin position="156"/>
        <end position="276"/>
    </location>
</feature>
<keyword evidence="3" id="KW-0175">Coiled coil</keyword>
<proteinExistence type="inferred from homology"/>
<feature type="repeat" description="TPR" evidence="2">
    <location>
        <begin position="232"/>
        <end position="265"/>
    </location>
</feature>
<dbReference type="PROSITE" id="PS50005">
    <property type="entry name" value="TPR"/>
    <property type="match status" value="2"/>
</dbReference>
<evidence type="ECO:0000313" key="7">
    <source>
        <dbReference type="Proteomes" id="UP000186469"/>
    </source>
</evidence>
<dbReference type="HAMAP" id="MF_02066">
    <property type="entry name" value="CpoB"/>
    <property type="match status" value="1"/>
</dbReference>
<keyword evidence="7" id="KW-1185">Reference proteome</keyword>
<evidence type="ECO:0000259" key="5">
    <source>
        <dbReference type="Pfam" id="PF13525"/>
    </source>
</evidence>
<dbReference type="STRING" id="1121455.SAMN02745728_00546"/>
<keyword evidence="2" id="KW-0802">TPR repeat</keyword>
<feature type="chain" id="PRO_5039890464" evidence="4">
    <location>
        <begin position="19"/>
        <end position="279"/>
    </location>
</feature>
<evidence type="ECO:0000313" key="6">
    <source>
        <dbReference type="EMBL" id="SHN54508.1"/>
    </source>
</evidence>
<dbReference type="PROSITE" id="PS51257">
    <property type="entry name" value="PROKAR_LIPOPROTEIN"/>
    <property type="match status" value="1"/>
</dbReference>
<dbReference type="Pfam" id="PF13525">
    <property type="entry name" value="YfiO"/>
    <property type="match status" value="1"/>
</dbReference>
<dbReference type="EMBL" id="FRDI01000003">
    <property type="protein sequence ID" value="SHN54508.1"/>
    <property type="molecule type" value="Genomic_DNA"/>
</dbReference>
<accession>A0A1M7S7X5</accession>
<dbReference type="Gene3D" id="1.25.40.10">
    <property type="entry name" value="Tetratricopeptide repeat domain"/>
    <property type="match status" value="1"/>
</dbReference>
<dbReference type="InterPro" id="IPR039565">
    <property type="entry name" value="BamD-like"/>
</dbReference>
<feature type="signal peptide" evidence="4">
    <location>
        <begin position="1"/>
        <end position="18"/>
    </location>
</feature>
<name>A0A1M7S7X5_9BACT</name>
<sequence>MKLRLLTVLALMSLSLTACVTGDNNNVNARLDEQDRKIAAISNQAREVDQILPSQAESWSQIQAMRNDIARINGQLDDINMRTSQINDAGQLRTEVANLSAAVRQMAAQLGVEVSSLNAVTPPPSDMNTGIGTPPSTFTQPITQPQTAPQTQVNSDTAKVLYDSGTQAFSERRYKDAIKIFDDFNKNFSKHQLAGNSQFWRGESFFQLGDFANAALAYQEVISKYPSNQKLQSAYLKQGMAFYRVGKKDAANLRFNELIKKYPNSHEAASAKKFMASNK</sequence>
<dbReference type="OrthoDB" id="13540at2"/>
<protein>
    <submittedName>
        <fullName evidence="6">Tol-pal system protein YbgF</fullName>
    </submittedName>
</protein>
<dbReference type="AlphaFoldDB" id="A0A1M7S7X5"/>
<dbReference type="InterPro" id="IPR011990">
    <property type="entry name" value="TPR-like_helical_dom_sf"/>
</dbReference>
<evidence type="ECO:0000256" key="1">
    <source>
        <dbReference type="ARBA" id="ARBA00022729"/>
    </source>
</evidence>
<feature type="repeat" description="TPR" evidence="2">
    <location>
        <begin position="195"/>
        <end position="228"/>
    </location>
</feature>
<evidence type="ECO:0000256" key="3">
    <source>
        <dbReference type="SAM" id="Coils"/>
    </source>
</evidence>
<keyword evidence="1 4" id="KW-0732">Signal</keyword>
<dbReference type="InterPro" id="IPR034706">
    <property type="entry name" value="CpoB"/>
</dbReference>
<feature type="coiled-coil region" evidence="3">
    <location>
        <begin position="24"/>
        <end position="82"/>
    </location>
</feature>
<gene>
    <name evidence="6" type="ORF">SAMN02745728_00546</name>
</gene>
<dbReference type="NCBIfam" id="TIGR02795">
    <property type="entry name" value="tol_pal_ybgF"/>
    <property type="match status" value="1"/>
</dbReference>
<dbReference type="InterPro" id="IPR014162">
    <property type="entry name" value="CpoB_C"/>
</dbReference>
<evidence type="ECO:0000256" key="2">
    <source>
        <dbReference type="PROSITE-ProRule" id="PRU00339"/>
    </source>
</evidence>
<dbReference type="InterPro" id="IPR019734">
    <property type="entry name" value="TPR_rpt"/>
</dbReference>
<dbReference type="Proteomes" id="UP000186469">
    <property type="component" value="Unassembled WGS sequence"/>
</dbReference>
<organism evidence="6 7">
    <name type="scientific">Desulfovibrio litoralis DSM 11393</name>
    <dbReference type="NCBI Taxonomy" id="1121455"/>
    <lineage>
        <taxon>Bacteria</taxon>
        <taxon>Pseudomonadati</taxon>
        <taxon>Thermodesulfobacteriota</taxon>
        <taxon>Desulfovibrionia</taxon>
        <taxon>Desulfovibrionales</taxon>
        <taxon>Desulfovibrionaceae</taxon>
        <taxon>Desulfovibrio</taxon>
    </lineage>
</organism>
<dbReference type="RefSeq" id="WP_072696253.1">
    <property type="nucleotide sequence ID" value="NZ_FRDI01000003.1"/>
</dbReference>
<reference evidence="6 7" key="1">
    <citation type="submission" date="2016-12" db="EMBL/GenBank/DDBJ databases">
        <authorList>
            <person name="Song W.-J."/>
            <person name="Kurnit D.M."/>
        </authorList>
    </citation>
    <scope>NUCLEOTIDE SEQUENCE [LARGE SCALE GENOMIC DNA]</scope>
    <source>
        <strain evidence="6 7">DSM 11393</strain>
    </source>
</reference>
<dbReference type="SUPFAM" id="SSF48452">
    <property type="entry name" value="TPR-like"/>
    <property type="match status" value="1"/>
</dbReference>
<evidence type="ECO:0000256" key="4">
    <source>
        <dbReference type="SAM" id="SignalP"/>
    </source>
</evidence>